<dbReference type="PANTHER" id="PTHR45656">
    <property type="entry name" value="PROTEIN CBR-CLEC-78"/>
    <property type="match status" value="1"/>
</dbReference>
<organism evidence="6 7">
    <name type="scientific">Petrolisthes manimaculis</name>
    <dbReference type="NCBI Taxonomy" id="1843537"/>
    <lineage>
        <taxon>Eukaryota</taxon>
        <taxon>Metazoa</taxon>
        <taxon>Ecdysozoa</taxon>
        <taxon>Arthropoda</taxon>
        <taxon>Crustacea</taxon>
        <taxon>Multicrustacea</taxon>
        <taxon>Malacostraca</taxon>
        <taxon>Eumalacostraca</taxon>
        <taxon>Eucarida</taxon>
        <taxon>Decapoda</taxon>
        <taxon>Pleocyemata</taxon>
        <taxon>Anomura</taxon>
        <taxon>Galatheoidea</taxon>
        <taxon>Porcellanidae</taxon>
        <taxon>Petrolisthes</taxon>
    </lineage>
</organism>
<dbReference type="Gene3D" id="2.10.70.10">
    <property type="entry name" value="Complement Module, domain 1"/>
    <property type="match status" value="3"/>
</dbReference>
<keyword evidence="1" id="KW-0732">Signal</keyword>
<dbReference type="EMBL" id="JAWZYT010001376">
    <property type="protein sequence ID" value="KAK4312837.1"/>
    <property type="molecule type" value="Genomic_DNA"/>
</dbReference>
<dbReference type="AlphaFoldDB" id="A0AAE1PT66"/>
<feature type="disulfide bond" evidence="4">
    <location>
        <begin position="124"/>
        <end position="151"/>
    </location>
</feature>
<name>A0AAE1PT66_9EUCA</name>
<evidence type="ECO:0000256" key="4">
    <source>
        <dbReference type="PROSITE-ProRule" id="PRU00302"/>
    </source>
</evidence>
<keyword evidence="4" id="KW-0768">Sushi</keyword>
<keyword evidence="2" id="KW-0677">Repeat</keyword>
<feature type="domain" description="Sushi" evidence="5">
    <location>
        <begin position="95"/>
        <end position="153"/>
    </location>
</feature>
<evidence type="ECO:0000256" key="1">
    <source>
        <dbReference type="ARBA" id="ARBA00022729"/>
    </source>
</evidence>
<evidence type="ECO:0000256" key="3">
    <source>
        <dbReference type="ARBA" id="ARBA00023157"/>
    </source>
</evidence>
<keyword evidence="3 4" id="KW-1015">Disulfide bond</keyword>
<sequence>MYKLTGDSTVTCSNAQWLGRFPVCLHTNHFFNYSDVTCDPISVNDPNIQVEGDSYDLASVITFTCNEGYDLLGSDTLTCLPSGVWSSPTPQCQVVRCPALAPDDPRLQLREANTTYKGVAAFYCVSGFVLVGEANIICTENGTWSQGMPMCQEVVCPEVTPPLHGDVTGGGYGVSGRGVGDAVTFTCRTGFVIRGHSLAFCTHDGKWSRPVPQCK</sequence>
<dbReference type="Proteomes" id="UP001292094">
    <property type="component" value="Unassembled WGS sequence"/>
</dbReference>
<gene>
    <name evidence="6" type="ORF">Pmani_015773</name>
</gene>
<dbReference type="InterPro" id="IPR035976">
    <property type="entry name" value="Sushi/SCR/CCP_sf"/>
</dbReference>
<feature type="domain" description="Sushi" evidence="5">
    <location>
        <begin position="154"/>
        <end position="215"/>
    </location>
</feature>
<evidence type="ECO:0000313" key="7">
    <source>
        <dbReference type="Proteomes" id="UP001292094"/>
    </source>
</evidence>
<dbReference type="PROSITE" id="PS50923">
    <property type="entry name" value="SUSHI"/>
    <property type="match status" value="3"/>
</dbReference>
<dbReference type="SMART" id="SM00032">
    <property type="entry name" value="CCP"/>
    <property type="match status" value="3"/>
</dbReference>
<evidence type="ECO:0000313" key="6">
    <source>
        <dbReference type="EMBL" id="KAK4312837.1"/>
    </source>
</evidence>
<feature type="disulfide bond" evidence="4">
    <location>
        <begin position="187"/>
        <end position="214"/>
    </location>
</feature>
<evidence type="ECO:0000256" key="2">
    <source>
        <dbReference type="ARBA" id="ARBA00022737"/>
    </source>
</evidence>
<proteinExistence type="predicted"/>
<comment type="caution">
    <text evidence="4">Lacks conserved residue(s) required for the propagation of feature annotation.</text>
</comment>
<dbReference type="CDD" id="cd00033">
    <property type="entry name" value="CCP"/>
    <property type="match status" value="3"/>
</dbReference>
<protein>
    <recommendedName>
        <fullName evidence="5">Sushi domain-containing protein</fullName>
    </recommendedName>
</protein>
<keyword evidence="7" id="KW-1185">Reference proteome</keyword>
<evidence type="ECO:0000259" key="5">
    <source>
        <dbReference type="PROSITE" id="PS50923"/>
    </source>
</evidence>
<dbReference type="PANTHER" id="PTHR45656:SF4">
    <property type="entry name" value="PROTEIN CBR-CLEC-78"/>
    <property type="match status" value="1"/>
</dbReference>
<dbReference type="SUPFAM" id="SSF57535">
    <property type="entry name" value="Complement control module/SCR domain"/>
    <property type="match status" value="3"/>
</dbReference>
<accession>A0AAE1PT66</accession>
<comment type="caution">
    <text evidence="6">The sequence shown here is derived from an EMBL/GenBank/DDBJ whole genome shotgun (WGS) entry which is preliminary data.</text>
</comment>
<reference evidence="6" key="1">
    <citation type="submission" date="2023-11" db="EMBL/GenBank/DDBJ databases">
        <title>Genome assemblies of two species of porcelain crab, Petrolisthes cinctipes and Petrolisthes manimaculis (Anomura: Porcellanidae).</title>
        <authorList>
            <person name="Angst P."/>
        </authorList>
    </citation>
    <scope>NUCLEOTIDE SEQUENCE</scope>
    <source>
        <strain evidence="6">PB745_02</strain>
        <tissue evidence="6">Gill</tissue>
    </source>
</reference>
<dbReference type="InterPro" id="IPR051277">
    <property type="entry name" value="SEZ6_CSMD_C4BPB_Regulators"/>
</dbReference>
<dbReference type="Pfam" id="PF00084">
    <property type="entry name" value="Sushi"/>
    <property type="match status" value="3"/>
</dbReference>
<feature type="domain" description="Sushi" evidence="5">
    <location>
        <begin position="36"/>
        <end position="94"/>
    </location>
</feature>
<dbReference type="InterPro" id="IPR000436">
    <property type="entry name" value="Sushi_SCR_CCP_dom"/>
</dbReference>
<feature type="disulfide bond" evidence="4">
    <location>
        <begin position="65"/>
        <end position="92"/>
    </location>
</feature>